<dbReference type="PROSITE" id="PS00086">
    <property type="entry name" value="CYTOCHROME_P450"/>
    <property type="match status" value="1"/>
</dbReference>
<dbReference type="Gene3D" id="1.10.630.10">
    <property type="entry name" value="Cytochrome P450"/>
    <property type="match status" value="1"/>
</dbReference>
<keyword evidence="10 13" id="KW-0408">Iron</keyword>
<evidence type="ECO:0000256" key="1">
    <source>
        <dbReference type="ARBA" id="ARBA00001971"/>
    </source>
</evidence>
<evidence type="ECO:0000256" key="9">
    <source>
        <dbReference type="ARBA" id="ARBA00023002"/>
    </source>
</evidence>
<comment type="pathway">
    <text evidence="3">Secondary metabolite biosynthesis.</text>
</comment>
<reference evidence="16 17" key="1">
    <citation type="journal article" date="2015" name="Biotechnol. Biofuels">
        <title>Enhanced degradation of softwood versus hardwood by the white-rot fungus Pycnoporus coccineus.</title>
        <authorList>
            <person name="Couturier M."/>
            <person name="Navarro D."/>
            <person name="Chevret D."/>
            <person name="Henrissat B."/>
            <person name="Piumi F."/>
            <person name="Ruiz-Duenas F.J."/>
            <person name="Martinez A.T."/>
            <person name="Grigoriev I.V."/>
            <person name="Riley R."/>
            <person name="Lipzen A."/>
            <person name="Berrin J.G."/>
            <person name="Master E.R."/>
            <person name="Rosso M.N."/>
        </authorList>
    </citation>
    <scope>NUCLEOTIDE SEQUENCE [LARGE SCALE GENOMIC DNA]</scope>
    <source>
        <strain evidence="16 17">BRFM310</strain>
    </source>
</reference>
<evidence type="ECO:0000256" key="6">
    <source>
        <dbReference type="ARBA" id="ARBA00022692"/>
    </source>
</evidence>
<evidence type="ECO:0000313" key="17">
    <source>
        <dbReference type="Proteomes" id="UP000193067"/>
    </source>
</evidence>
<dbReference type="InterPro" id="IPR050364">
    <property type="entry name" value="Cytochrome_P450_fung"/>
</dbReference>
<dbReference type="PRINTS" id="PR00385">
    <property type="entry name" value="P450"/>
</dbReference>
<dbReference type="GO" id="GO:0016020">
    <property type="term" value="C:membrane"/>
    <property type="evidence" value="ECO:0007669"/>
    <property type="project" value="UniProtKB-SubCell"/>
</dbReference>
<dbReference type="InterPro" id="IPR002401">
    <property type="entry name" value="Cyt_P450_E_grp-I"/>
</dbReference>
<dbReference type="PRINTS" id="PR00463">
    <property type="entry name" value="EP450I"/>
</dbReference>
<evidence type="ECO:0000256" key="4">
    <source>
        <dbReference type="ARBA" id="ARBA00010617"/>
    </source>
</evidence>
<keyword evidence="7 13" id="KW-0479">Metal-binding</keyword>
<dbReference type="GO" id="GO:0005506">
    <property type="term" value="F:iron ion binding"/>
    <property type="evidence" value="ECO:0007669"/>
    <property type="project" value="InterPro"/>
</dbReference>
<dbReference type="InterPro" id="IPR036396">
    <property type="entry name" value="Cyt_P450_sf"/>
</dbReference>
<proteinExistence type="inferred from homology"/>
<keyword evidence="17" id="KW-1185">Reference proteome</keyword>
<dbReference type="OrthoDB" id="2789670at2759"/>
<evidence type="ECO:0000256" key="3">
    <source>
        <dbReference type="ARBA" id="ARBA00005179"/>
    </source>
</evidence>
<comment type="similarity">
    <text evidence="4 14">Belongs to the cytochrome P450 family.</text>
</comment>
<gene>
    <name evidence="16" type="ORF">PYCCODRAFT_1383831</name>
</gene>
<evidence type="ECO:0000313" key="16">
    <source>
        <dbReference type="EMBL" id="OSD06672.1"/>
    </source>
</evidence>
<name>A0A1Y2J3A7_TRAC3</name>
<dbReference type="AlphaFoldDB" id="A0A1Y2J3A7"/>
<evidence type="ECO:0000256" key="11">
    <source>
        <dbReference type="ARBA" id="ARBA00023033"/>
    </source>
</evidence>
<keyword evidence="12 15" id="KW-0472">Membrane</keyword>
<evidence type="ECO:0000256" key="2">
    <source>
        <dbReference type="ARBA" id="ARBA00004167"/>
    </source>
</evidence>
<dbReference type="PANTHER" id="PTHR46300:SF7">
    <property type="entry name" value="P450, PUTATIVE (EUROFUNG)-RELATED"/>
    <property type="match status" value="1"/>
</dbReference>
<dbReference type="InterPro" id="IPR017972">
    <property type="entry name" value="Cyt_P450_CS"/>
</dbReference>
<evidence type="ECO:0000256" key="10">
    <source>
        <dbReference type="ARBA" id="ARBA00023004"/>
    </source>
</evidence>
<keyword evidence="6 15" id="KW-0812">Transmembrane</keyword>
<dbReference type="CDD" id="cd11065">
    <property type="entry name" value="CYP64-like"/>
    <property type="match status" value="1"/>
</dbReference>
<organism evidence="16 17">
    <name type="scientific">Trametes coccinea (strain BRFM310)</name>
    <name type="common">Pycnoporus coccineus</name>
    <dbReference type="NCBI Taxonomy" id="1353009"/>
    <lineage>
        <taxon>Eukaryota</taxon>
        <taxon>Fungi</taxon>
        <taxon>Dikarya</taxon>
        <taxon>Basidiomycota</taxon>
        <taxon>Agaricomycotina</taxon>
        <taxon>Agaricomycetes</taxon>
        <taxon>Polyporales</taxon>
        <taxon>Polyporaceae</taxon>
        <taxon>Trametes</taxon>
    </lineage>
</organism>
<evidence type="ECO:0000256" key="14">
    <source>
        <dbReference type="RuleBase" id="RU000461"/>
    </source>
</evidence>
<evidence type="ECO:0000256" key="8">
    <source>
        <dbReference type="ARBA" id="ARBA00022989"/>
    </source>
</evidence>
<sequence>MGRDNAFTASDVLVVAFAFALFALIRRLSRPEKGPLPPGPPGLPLLGNTFDIPKEQAWVAFRDLSSKYGDVVALNALGQTIVIVSSVEAAVDLLDKRSAIYSDRQASVLADMIGWTWNLAFKRYGDDWRRVRRLFWHHFQPNAVGQYRAVQQRDVRDLLRRLLEGPTDLDGEMKLTLTKTILTAVHGLPKEAVTSRYVDILTASEAGIAEAFSPGAFLVEFCPWLRHVPGWLPGTGWQRKVREWQGQSDAIREEPFRAAKEAMRRGEAEPSMLTDLLEKSREGELDEDAIKETTAVAFGAGTDTTAATLHAFVLAMILHPSVQQRAQAELAAIVGPERLPEHADRAALPYVDAMVKELLRWHNVAPLGVAHRCMREDEYRGWRIPESAIVMPNAWAILHDPETFPDPDEFRPERFLKDGRPNTDVLDPGSVAFGFGRRICPGQHFAEDALFIAIASLLHVFDFGRALDEHGRPIPVEVKMTSGFLSYVEDYKYSIRPRSAAAETLIRGEAVPA</sequence>
<keyword evidence="9 14" id="KW-0560">Oxidoreductase</keyword>
<dbReference type="SUPFAM" id="SSF48264">
    <property type="entry name" value="Cytochrome P450"/>
    <property type="match status" value="1"/>
</dbReference>
<protein>
    <submittedName>
        <fullName evidence="16">CyP450 monooxygenase</fullName>
    </submittedName>
</protein>
<accession>A0A1Y2J3A7</accession>
<feature type="transmembrane region" description="Helical" evidence="15">
    <location>
        <begin position="6"/>
        <end position="25"/>
    </location>
</feature>
<evidence type="ECO:0000256" key="15">
    <source>
        <dbReference type="SAM" id="Phobius"/>
    </source>
</evidence>
<dbReference type="STRING" id="1353009.A0A1Y2J3A7"/>
<keyword evidence="5 13" id="KW-0349">Heme</keyword>
<evidence type="ECO:0000256" key="13">
    <source>
        <dbReference type="PIRSR" id="PIRSR602401-1"/>
    </source>
</evidence>
<dbReference type="Proteomes" id="UP000193067">
    <property type="component" value="Unassembled WGS sequence"/>
</dbReference>
<keyword evidence="11 14" id="KW-0503">Monooxygenase</keyword>
<keyword evidence="8 15" id="KW-1133">Transmembrane helix</keyword>
<comment type="subcellular location">
    <subcellularLocation>
        <location evidence="2">Membrane</location>
        <topology evidence="2">Single-pass membrane protein</topology>
    </subcellularLocation>
</comment>
<dbReference type="GO" id="GO:0020037">
    <property type="term" value="F:heme binding"/>
    <property type="evidence" value="ECO:0007669"/>
    <property type="project" value="InterPro"/>
</dbReference>
<dbReference type="Pfam" id="PF00067">
    <property type="entry name" value="p450"/>
    <property type="match status" value="1"/>
</dbReference>
<evidence type="ECO:0000256" key="7">
    <source>
        <dbReference type="ARBA" id="ARBA00022723"/>
    </source>
</evidence>
<dbReference type="PANTHER" id="PTHR46300">
    <property type="entry name" value="P450, PUTATIVE (EUROFUNG)-RELATED-RELATED"/>
    <property type="match status" value="1"/>
</dbReference>
<dbReference type="GO" id="GO:0004497">
    <property type="term" value="F:monooxygenase activity"/>
    <property type="evidence" value="ECO:0007669"/>
    <property type="project" value="UniProtKB-KW"/>
</dbReference>
<dbReference type="GO" id="GO:0016705">
    <property type="term" value="F:oxidoreductase activity, acting on paired donors, with incorporation or reduction of molecular oxygen"/>
    <property type="evidence" value="ECO:0007669"/>
    <property type="project" value="InterPro"/>
</dbReference>
<comment type="cofactor">
    <cofactor evidence="1 13">
        <name>heme</name>
        <dbReference type="ChEBI" id="CHEBI:30413"/>
    </cofactor>
</comment>
<dbReference type="InterPro" id="IPR001128">
    <property type="entry name" value="Cyt_P450"/>
</dbReference>
<dbReference type="EMBL" id="KZ084090">
    <property type="protein sequence ID" value="OSD06672.1"/>
    <property type="molecule type" value="Genomic_DNA"/>
</dbReference>
<evidence type="ECO:0000256" key="12">
    <source>
        <dbReference type="ARBA" id="ARBA00023136"/>
    </source>
</evidence>
<feature type="binding site" description="axial binding residue" evidence="13">
    <location>
        <position position="440"/>
    </location>
    <ligand>
        <name>heme</name>
        <dbReference type="ChEBI" id="CHEBI:30413"/>
    </ligand>
    <ligandPart>
        <name>Fe</name>
        <dbReference type="ChEBI" id="CHEBI:18248"/>
    </ligandPart>
</feature>
<evidence type="ECO:0000256" key="5">
    <source>
        <dbReference type="ARBA" id="ARBA00022617"/>
    </source>
</evidence>